<dbReference type="Proteomes" id="UP001642483">
    <property type="component" value="Unassembled WGS sequence"/>
</dbReference>
<evidence type="ECO:0000259" key="4">
    <source>
        <dbReference type="Pfam" id="PF26187"/>
    </source>
</evidence>
<comment type="caution">
    <text evidence="7">The sequence shown here is derived from an EMBL/GenBank/DDBJ whole genome shotgun (WGS) entry which is preliminary data.</text>
</comment>
<reference evidence="7 8" key="1">
    <citation type="submission" date="2024-02" db="EMBL/GenBank/DDBJ databases">
        <authorList>
            <person name="Daric V."/>
            <person name="Darras S."/>
        </authorList>
    </citation>
    <scope>NUCLEOTIDE SEQUENCE [LARGE SCALE GENOMIC DNA]</scope>
</reference>
<dbReference type="InterPro" id="IPR029775">
    <property type="entry name" value="NPHP4"/>
</dbReference>
<keyword evidence="8" id="KW-1185">Reference proteome</keyword>
<dbReference type="PANTHER" id="PTHR31043:SF3">
    <property type="entry name" value="NEPHROCYSTIN-4"/>
    <property type="match status" value="1"/>
</dbReference>
<dbReference type="Pfam" id="PF26173">
    <property type="entry name" value="NPHP4_SK"/>
    <property type="match status" value="1"/>
</dbReference>
<dbReference type="Pfam" id="PF26015">
    <property type="entry name" value="Ig_NPH4_3rd"/>
    <property type="match status" value="1"/>
</dbReference>
<dbReference type="InterPro" id="IPR058685">
    <property type="entry name" value="Ig_NPHP4_4th"/>
</dbReference>
<evidence type="ECO:0000259" key="2">
    <source>
        <dbReference type="Pfam" id="PF26173"/>
    </source>
</evidence>
<dbReference type="InterPro" id="IPR058765">
    <property type="entry name" value="NPHP4_C2-like"/>
</dbReference>
<feature type="domain" description="NPHP4 Ig-like" evidence="4">
    <location>
        <begin position="1292"/>
        <end position="1386"/>
    </location>
</feature>
<dbReference type="EMBL" id="CAWYQH010000174">
    <property type="protein sequence ID" value="CAK8698596.1"/>
    <property type="molecule type" value="Genomic_DNA"/>
</dbReference>
<accession>A0ABP0H5S0</accession>
<dbReference type="CDD" id="cd22239">
    <property type="entry name" value="NPHP4"/>
    <property type="match status" value="1"/>
</dbReference>
<dbReference type="Pfam" id="PF26187">
    <property type="entry name" value="Ig_NPHP4_4th"/>
    <property type="match status" value="1"/>
</dbReference>
<dbReference type="Pfam" id="PF26189">
    <property type="entry name" value="Ig_NPHP4_2nd"/>
    <property type="match status" value="1"/>
</dbReference>
<evidence type="ECO:0000313" key="7">
    <source>
        <dbReference type="EMBL" id="CAK8698596.1"/>
    </source>
</evidence>
<dbReference type="InterPro" id="IPR058687">
    <property type="entry name" value="Ig_NPHP4_1st"/>
</dbReference>
<evidence type="ECO:0000259" key="1">
    <source>
        <dbReference type="Pfam" id="PF26015"/>
    </source>
</evidence>
<feature type="domain" description="NPHP4 C2-like" evidence="3">
    <location>
        <begin position="550"/>
        <end position="786"/>
    </location>
</feature>
<evidence type="ECO:0000259" key="6">
    <source>
        <dbReference type="Pfam" id="PF26190"/>
    </source>
</evidence>
<gene>
    <name evidence="7" type="ORF">CVLEPA_LOCUS32026</name>
</gene>
<dbReference type="InterPro" id="IPR058686">
    <property type="entry name" value="Ig_NPHP4_3rd"/>
</dbReference>
<evidence type="ECO:0000259" key="3">
    <source>
        <dbReference type="Pfam" id="PF26186"/>
    </source>
</evidence>
<protein>
    <recommendedName>
        <fullName evidence="9">Nephrocystin-4</fullName>
    </recommendedName>
</protein>
<feature type="domain" description="NPHP4 Ig-like" evidence="5">
    <location>
        <begin position="1101"/>
        <end position="1189"/>
    </location>
</feature>
<sequence>MIGTKNDNSETGQNGTWYDIIEKWKEVEISREHVSDDVSTGYQFNLQSVTGHLNLNTPDAYNLEYEIRLTLFDVLYGRFIGRTWRSRKVRSTQSEEQGQHSQIKLDLPVYFHTPILDLTILLVIEIVTYLTPKNPLPGQENVTKQRSLGWGVLRLFQSGVLIKDISDGGEIPTRRLDVYQGSPRALLYMKDPIESDPQIKLVPGCQITLTFSRHIAMNTIMHLMPENVLYGADEKLPGMAESYTKHGDIHDYFLKPRLMKQCVGYIDKLSINLGTTIERFEDELCKLANYDRLKREKLTDDGKSVAVSERKLMIGVHNGFCYIQKPQFAQVEPEALVGGTKMGSFGRGKRKDPSLISLSSSTNLVLRSRIQLNEMIPHSKVAIVFQLEYILSLPAPQSNVTGSVSSLRSQPSKIMVRWASWTPYTLSRLPEQPVTVTLNGGLSANPDSLLFYKVQKNQDGLNNNGSIKFRYLTSDQPIANSTSIVGQSVLSNEPVVGTTQLHAPDVVQVKEPDDSYSVEIAHLEMAGDQHPVHAPPIQPIAQSIPTLTRASYARLYNAGFPEILDRKGLLPEIIDANDLMFRFNLEKEITDPLQTNEVCVQFLAFTTPVQGPAEPPPPTMNSIFLSFQFYRFRPVTTQRLSLVRKTDSDGRYNDKAPCILRKIEAGEQLDEGQPGLEVKYHVDPVHMKAGENSAFLKYLATHYLHIDVWNGESLLLMGSLSVPLKHLLRGGNSAVCVNHEVDVVFSEHSDVAPTFTGDLSKGGSVRPLGLSKQYRGRLHLRLGNVGYPSEDKSSIRMKKSPLVVADLTGCAFHGGSLTFALQNSGSVRANRCKGRKMIESNSELSELLLLNATRNEEGDKENAEAGKGIDADRQRKISRMNAVRNLEDENGGKPQTKIGQRALLNRQEKSLKERDLKTISSYRERLKSEHIMEMLMLSITTKHTIRPTLGIAEFVELKLKNPFTTQQTVSIECNSTDFRVVTDSREWRYFKGLAGLHTPVEENMFNFDPNSSLPQIYLRPKETVYIPFRYQSYEADHEVATQGPGHFKPTPTSLQPVKDQHSHGTIKSKVVKAILRTSDGRPLSILQLTVDPQPHVVDQTFRFYNPEQTFLKKCIRLPPFNNNSDHQFHVVCNDPEIVCQARSLSRDEPREVFLKAPCGNSPSVRRFFLAIYNDPFLAIPAQIWQFYVHSLQRVDVNSVLGQTSRFSLVLRGTQTARMVQCFSSHPEEMQLSPSERFLLPANGVYEVNAGVRTTSVNSNTKYMYVNVVDTEYHQLIRTWLVAVKAREPMIAKEFDIELSRSGGKGNNKMITYTNPYPNRKKFVLMTSRSDLLHFRDVNMELGPGEKTTIGLRFASGVAQSGRFPVHIFINDLEDKNEETFLINVTYV</sequence>
<feature type="domain" description="NPHP4 SK-like" evidence="2">
    <location>
        <begin position="869"/>
        <end position="937"/>
    </location>
</feature>
<dbReference type="InterPro" id="IPR058764">
    <property type="entry name" value="NPHP4_SK"/>
</dbReference>
<proteinExistence type="predicted"/>
<dbReference type="Pfam" id="PF26186">
    <property type="entry name" value="NPHP4_C2_3rd"/>
    <property type="match status" value="1"/>
</dbReference>
<feature type="domain" description="NPHP4 Ig-like" evidence="6">
    <location>
        <begin position="941"/>
        <end position="1094"/>
    </location>
</feature>
<evidence type="ECO:0000313" key="8">
    <source>
        <dbReference type="Proteomes" id="UP001642483"/>
    </source>
</evidence>
<dbReference type="Pfam" id="PF26190">
    <property type="entry name" value="Ig_NPHP4_1st"/>
    <property type="match status" value="1"/>
</dbReference>
<dbReference type="PANTHER" id="PTHR31043">
    <property type="entry name" value="NEPHROCYSTIN-4"/>
    <property type="match status" value="1"/>
</dbReference>
<feature type="domain" description="NPHP4 Ig-like" evidence="1">
    <location>
        <begin position="1200"/>
        <end position="1286"/>
    </location>
</feature>
<evidence type="ECO:0000259" key="5">
    <source>
        <dbReference type="Pfam" id="PF26189"/>
    </source>
</evidence>
<dbReference type="InterPro" id="IPR058688">
    <property type="entry name" value="Ig_NPHP4_2nd"/>
</dbReference>
<organism evidence="7 8">
    <name type="scientific">Clavelina lepadiformis</name>
    <name type="common">Light-bulb sea squirt</name>
    <name type="synonym">Ascidia lepadiformis</name>
    <dbReference type="NCBI Taxonomy" id="159417"/>
    <lineage>
        <taxon>Eukaryota</taxon>
        <taxon>Metazoa</taxon>
        <taxon>Chordata</taxon>
        <taxon>Tunicata</taxon>
        <taxon>Ascidiacea</taxon>
        <taxon>Aplousobranchia</taxon>
        <taxon>Clavelinidae</taxon>
        <taxon>Clavelina</taxon>
    </lineage>
</organism>
<evidence type="ECO:0008006" key="9">
    <source>
        <dbReference type="Google" id="ProtNLM"/>
    </source>
</evidence>
<name>A0ABP0H5S0_CLALP</name>